<keyword evidence="11" id="KW-1185">Reference proteome</keyword>
<dbReference type="InterPro" id="IPR018303">
    <property type="entry name" value="ATPase_P-typ_P_site"/>
</dbReference>
<feature type="transmembrane region" description="Helical" evidence="8">
    <location>
        <begin position="254"/>
        <end position="275"/>
    </location>
</feature>
<dbReference type="InterPro" id="IPR059000">
    <property type="entry name" value="ATPase_P-type_domA"/>
</dbReference>
<dbReference type="SUPFAM" id="SSF81653">
    <property type="entry name" value="Calcium ATPase, transduction domain A"/>
    <property type="match status" value="1"/>
</dbReference>
<dbReference type="Gene3D" id="3.40.50.1000">
    <property type="entry name" value="HAD superfamily/HAD-like"/>
    <property type="match status" value="1"/>
</dbReference>
<dbReference type="Gene3D" id="2.70.150.10">
    <property type="entry name" value="Calcium-transporting ATPase, cytoplasmic transduction domain A"/>
    <property type="match status" value="1"/>
</dbReference>
<dbReference type="EMBL" id="AP024484">
    <property type="protein sequence ID" value="BCS85301.1"/>
    <property type="molecule type" value="Genomic_DNA"/>
</dbReference>
<keyword evidence="3 8" id="KW-0812">Transmembrane</keyword>
<feature type="transmembrane region" description="Helical" evidence="8">
    <location>
        <begin position="84"/>
        <end position="107"/>
    </location>
</feature>
<proteinExistence type="inferred from homology"/>
<keyword evidence="8" id="KW-0547">Nucleotide-binding</keyword>
<keyword evidence="8" id="KW-1003">Cell membrane</keyword>
<gene>
    <name evidence="10" type="ORF">prwr041_11940</name>
</gene>
<dbReference type="NCBIfam" id="TIGR01494">
    <property type="entry name" value="ATPase_P-type"/>
    <property type="match status" value="1"/>
</dbReference>
<dbReference type="InterPro" id="IPR001757">
    <property type="entry name" value="P_typ_ATPase"/>
</dbReference>
<dbReference type="SUPFAM" id="SSF81665">
    <property type="entry name" value="Calcium ATPase, transmembrane domain M"/>
    <property type="match status" value="1"/>
</dbReference>
<dbReference type="InterPro" id="IPR051014">
    <property type="entry name" value="Cation_Transport_ATPase_IB"/>
</dbReference>
<evidence type="ECO:0000313" key="10">
    <source>
        <dbReference type="EMBL" id="BCS85301.1"/>
    </source>
</evidence>
<keyword evidence="4 8" id="KW-1133">Transmembrane helix</keyword>
<evidence type="ECO:0000256" key="5">
    <source>
        <dbReference type="ARBA" id="ARBA00023136"/>
    </source>
</evidence>
<evidence type="ECO:0000256" key="2">
    <source>
        <dbReference type="ARBA" id="ARBA00006024"/>
    </source>
</evidence>
<dbReference type="SUPFAM" id="SSF56784">
    <property type="entry name" value="HAD-like"/>
    <property type="match status" value="1"/>
</dbReference>
<dbReference type="InterPro" id="IPR023299">
    <property type="entry name" value="ATPase_P-typ_cyto_dom_N"/>
</dbReference>
<keyword evidence="8" id="KW-0067">ATP-binding</keyword>
<organism evidence="10 11">
    <name type="scientific">Prevotella herbatica</name>
    <dbReference type="NCBI Taxonomy" id="2801997"/>
    <lineage>
        <taxon>Bacteria</taxon>
        <taxon>Pseudomonadati</taxon>
        <taxon>Bacteroidota</taxon>
        <taxon>Bacteroidia</taxon>
        <taxon>Bacteroidales</taxon>
        <taxon>Prevotellaceae</taxon>
        <taxon>Prevotella</taxon>
    </lineage>
</organism>
<sequence>MEEKNMHSHEHEEEGMALWQIIMSAVMLIVGMIANVKGVNMFENNTFKLVWYVIAFMPVGLPVMKEAWEAIVDDTDFFSEFMLMSVATIGAFALGEYPEAVAVMLLYSIGEALQDKAVDKARDNIKSLVAFRPDMARKVVGQEYQEVKPEEVNIDDIIEVRPGERVPLDGKLVTAAASMNTAALTGESVPRLIETGKDVMAGMIATDSVIRIAVTRISAESAISRILSMVEEAANRKSPTETFIHKFAHVYTPVVILLAVLVVVIPWLISFGTAYDYVFSEWFKRALVFLVISCPCALVISIPLGYFGGIGAASKRGILFKGSNYLDAIANLDAVVFDKTGTLTTGEFKVQQVVGISEDDMAVVAAAESFSSHPIASAITRYAGKDNMSIDDSLLRNIPGAGVAYGNMLIGTLKLLRDNGVDYDKSLNSIPETIVAVAKEGQFKGYILLADTPKSDTANLPLRLKRQGIGMMQILSGDKQALIDKLVSDLNKGGKMHVTGFGDLLPQDKVSHISALKEQGKKVAFVGDGINDAPVLALSDVGVAMGAMGSDMAVETADVVIQTDEPGKVAEAVAIGKRTRRIVYQNIILAIGVKLIVMILGVFGVANLWEAVFADSGVALLAVMNSTRVFLTKKSGI</sequence>
<evidence type="ECO:0000256" key="6">
    <source>
        <dbReference type="ARBA" id="ARBA00039097"/>
    </source>
</evidence>
<dbReference type="InterPro" id="IPR036412">
    <property type="entry name" value="HAD-like_sf"/>
</dbReference>
<comment type="subcellular location">
    <subcellularLocation>
        <location evidence="8">Cell membrane</location>
    </subcellularLocation>
    <subcellularLocation>
        <location evidence="1">Membrane</location>
    </subcellularLocation>
</comment>
<dbReference type="Pfam" id="PF00702">
    <property type="entry name" value="Hydrolase"/>
    <property type="match status" value="1"/>
</dbReference>
<dbReference type="PANTHER" id="PTHR48085">
    <property type="entry name" value="CADMIUM/ZINC-TRANSPORTING ATPASE HMA2-RELATED"/>
    <property type="match status" value="1"/>
</dbReference>
<evidence type="ECO:0000313" key="11">
    <source>
        <dbReference type="Proteomes" id="UP001319045"/>
    </source>
</evidence>
<protein>
    <recommendedName>
        <fullName evidence="6">P-type Zn(2+) transporter</fullName>
        <ecNumber evidence="6">7.2.2.12</ecNumber>
    </recommendedName>
</protein>
<evidence type="ECO:0000256" key="3">
    <source>
        <dbReference type="ARBA" id="ARBA00022692"/>
    </source>
</evidence>
<evidence type="ECO:0000259" key="9">
    <source>
        <dbReference type="Pfam" id="PF00122"/>
    </source>
</evidence>
<dbReference type="PRINTS" id="PR00119">
    <property type="entry name" value="CATATPASE"/>
</dbReference>
<dbReference type="InterPro" id="IPR027256">
    <property type="entry name" value="P-typ_ATPase_IB"/>
</dbReference>
<evidence type="ECO:0000256" key="7">
    <source>
        <dbReference type="ARBA" id="ARBA00047308"/>
    </source>
</evidence>
<dbReference type="PANTHER" id="PTHR48085:SF5">
    <property type="entry name" value="CADMIUM_ZINC-TRANSPORTING ATPASE HMA4-RELATED"/>
    <property type="match status" value="1"/>
</dbReference>
<comment type="catalytic activity">
    <reaction evidence="7">
        <text>Zn(2+)(in) + ATP + H2O = Zn(2+)(out) + ADP + phosphate + H(+)</text>
        <dbReference type="Rhea" id="RHEA:20621"/>
        <dbReference type="ChEBI" id="CHEBI:15377"/>
        <dbReference type="ChEBI" id="CHEBI:15378"/>
        <dbReference type="ChEBI" id="CHEBI:29105"/>
        <dbReference type="ChEBI" id="CHEBI:30616"/>
        <dbReference type="ChEBI" id="CHEBI:43474"/>
        <dbReference type="ChEBI" id="CHEBI:456216"/>
        <dbReference type="EC" id="7.2.2.12"/>
    </reaction>
</comment>
<comment type="similarity">
    <text evidence="2 8">Belongs to the cation transport ATPase (P-type) (TC 3.A.3) family. Type IB subfamily.</text>
</comment>
<dbReference type="Gene3D" id="3.40.1110.10">
    <property type="entry name" value="Calcium-transporting ATPase, cytoplasmic domain N"/>
    <property type="match status" value="1"/>
</dbReference>
<feature type="transmembrane region" description="Helical" evidence="8">
    <location>
        <begin position="287"/>
        <end position="307"/>
    </location>
</feature>
<dbReference type="NCBIfam" id="TIGR01525">
    <property type="entry name" value="ATPase-IB_hvy"/>
    <property type="match status" value="1"/>
</dbReference>
<dbReference type="Pfam" id="PF00122">
    <property type="entry name" value="E1-E2_ATPase"/>
    <property type="match status" value="1"/>
</dbReference>
<evidence type="ECO:0000256" key="4">
    <source>
        <dbReference type="ARBA" id="ARBA00022989"/>
    </source>
</evidence>
<feature type="domain" description="P-type ATPase A" evidence="9">
    <location>
        <begin position="132"/>
        <end position="231"/>
    </location>
</feature>
<keyword evidence="8" id="KW-0479">Metal-binding</keyword>
<dbReference type="InterPro" id="IPR008250">
    <property type="entry name" value="ATPase_P-typ_transduc_dom_A_sf"/>
</dbReference>
<feature type="transmembrane region" description="Helical" evidence="8">
    <location>
        <begin position="16"/>
        <end position="34"/>
    </location>
</feature>
<dbReference type="EC" id="7.2.2.12" evidence="6"/>
<reference evidence="10 11" key="1">
    <citation type="journal article" date="2022" name="Int. J. Syst. Evol. Microbiol.">
        <title>Prevotella herbatica sp. nov., a plant polysaccharide-decomposing anaerobic bacterium isolated from a methanogenic reactor.</title>
        <authorList>
            <person name="Uek A."/>
            <person name="Tonouchi A."/>
            <person name="Kaku N."/>
            <person name="Ueki K."/>
        </authorList>
    </citation>
    <scope>NUCLEOTIDE SEQUENCE [LARGE SCALE GENOMIC DNA]</scope>
    <source>
        <strain evidence="10 11">WR041</strain>
    </source>
</reference>
<feature type="transmembrane region" description="Helical" evidence="8">
    <location>
        <begin position="587"/>
        <end position="606"/>
    </location>
</feature>
<dbReference type="PRINTS" id="PR00943">
    <property type="entry name" value="CUATPASE"/>
</dbReference>
<accession>A0ABN6EJX0</accession>
<dbReference type="InterPro" id="IPR023298">
    <property type="entry name" value="ATPase_P-typ_TM_dom_sf"/>
</dbReference>
<feature type="transmembrane region" description="Helical" evidence="8">
    <location>
        <begin position="46"/>
        <end position="64"/>
    </location>
</feature>
<name>A0ABN6EJX0_9BACT</name>
<keyword evidence="5 8" id="KW-0472">Membrane</keyword>
<dbReference type="InterPro" id="IPR023214">
    <property type="entry name" value="HAD_sf"/>
</dbReference>
<dbReference type="Proteomes" id="UP001319045">
    <property type="component" value="Chromosome"/>
</dbReference>
<dbReference type="PROSITE" id="PS00154">
    <property type="entry name" value="ATPASE_E1_E2"/>
    <property type="match status" value="1"/>
</dbReference>
<evidence type="ECO:0000256" key="1">
    <source>
        <dbReference type="ARBA" id="ARBA00004370"/>
    </source>
</evidence>
<evidence type="ECO:0000256" key="8">
    <source>
        <dbReference type="RuleBase" id="RU362081"/>
    </source>
</evidence>